<comment type="similarity">
    <text evidence="1">Belongs to the 4-oxalocrotonate tautomerase family.</text>
</comment>
<dbReference type="AlphaFoldDB" id="A0AAE2ZG98"/>
<gene>
    <name evidence="4" type="ORF">K1W69_00225</name>
</gene>
<keyword evidence="2" id="KW-0413">Isomerase</keyword>
<keyword evidence="5" id="KW-1185">Reference proteome</keyword>
<evidence type="ECO:0000259" key="3">
    <source>
        <dbReference type="Pfam" id="PF01361"/>
    </source>
</evidence>
<comment type="caution">
    <text evidence="4">The sequence shown here is derived from an EMBL/GenBank/DDBJ whole genome shotgun (WGS) entry which is preliminary data.</text>
</comment>
<dbReference type="InterPro" id="IPR004370">
    <property type="entry name" value="4-OT-like_dom"/>
</dbReference>
<name>A0AAE2ZG98_9HYPH</name>
<dbReference type="GO" id="GO:0016853">
    <property type="term" value="F:isomerase activity"/>
    <property type="evidence" value="ECO:0007669"/>
    <property type="project" value="UniProtKB-KW"/>
</dbReference>
<accession>A0AAE2ZG98</accession>
<dbReference type="InterPro" id="IPR014347">
    <property type="entry name" value="Tautomerase/MIF_sf"/>
</dbReference>
<dbReference type="PANTHER" id="PTHR35530:SF2">
    <property type="entry name" value="BSL4019 PROTEIN"/>
    <property type="match status" value="1"/>
</dbReference>
<evidence type="ECO:0000256" key="1">
    <source>
        <dbReference type="ARBA" id="ARBA00006723"/>
    </source>
</evidence>
<dbReference type="RefSeq" id="WP_220226325.1">
    <property type="nucleotide sequence ID" value="NZ_JAICBX010000001.1"/>
</dbReference>
<evidence type="ECO:0000313" key="5">
    <source>
        <dbReference type="Proteomes" id="UP001196509"/>
    </source>
</evidence>
<organism evidence="4 5">
    <name type="scientific">Flavimaribacter sediminis</name>
    <dbReference type="NCBI Taxonomy" id="2865987"/>
    <lineage>
        <taxon>Bacteria</taxon>
        <taxon>Pseudomonadati</taxon>
        <taxon>Pseudomonadota</taxon>
        <taxon>Alphaproteobacteria</taxon>
        <taxon>Hyphomicrobiales</taxon>
        <taxon>Rhizobiaceae</taxon>
        <taxon>Flavimaribacter</taxon>
    </lineage>
</organism>
<reference evidence="4" key="1">
    <citation type="submission" date="2021-08" db="EMBL/GenBank/DDBJ databases">
        <title>Hoeflea bacterium WL0058 sp. nov., isolated from the sediment.</title>
        <authorList>
            <person name="Wang L."/>
            <person name="Zhang D."/>
        </authorList>
    </citation>
    <scope>NUCLEOTIDE SEQUENCE</scope>
    <source>
        <strain evidence="4">WL0058</strain>
    </source>
</reference>
<proteinExistence type="inferred from homology"/>
<evidence type="ECO:0000256" key="2">
    <source>
        <dbReference type="ARBA" id="ARBA00023235"/>
    </source>
</evidence>
<dbReference type="Proteomes" id="UP001196509">
    <property type="component" value="Unassembled WGS sequence"/>
</dbReference>
<sequence>MPLIDIHVMEGVFSDEEKAQIISETARAFGKVAGKPMQDMTSVRVHEVRNGHWGGADSVWTTERALELKRGA</sequence>
<feature type="domain" description="4-oxalocrotonate tautomerase-like" evidence="3">
    <location>
        <begin position="2"/>
        <end position="59"/>
    </location>
</feature>
<dbReference type="SUPFAM" id="SSF55331">
    <property type="entry name" value="Tautomerase/MIF"/>
    <property type="match status" value="1"/>
</dbReference>
<dbReference type="Gene3D" id="3.30.429.10">
    <property type="entry name" value="Macrophage Migration Inhibitory Factor"/>
    <property type="match status" value="1"/>
</dbReference>
<dbReference type="EMBL" id="JAICBX010000001">
    <property type="protein sequence ID" value="MBW8635594.1"/>
    <property type="molecule type" value="Genomic_DNA"/>
</dbReference>
<dbReference type="Pfam" id="PF01361">
    <property type="entry name" value="Tautomerase"/>
    <property type="match status" value="1"/>
</dbReference>
<dbReference type="PANTHER" id="PTHR35530">
    <property type="entry name" value="TAUTOMERASE-RELATED"/>
    <property type="match status" value="1"/>
</dbReference>
<protein>
    <submittedName>
        <fullName evidence="4">Tautomerase family protein</fullName>
    </submittedName>
</protein>
<evidence type="ECO:0000313" key="4">
    <source>
        <dbReference type="EMBL" id="MBW8635594.1"/>
    </source>
</evidence>